<evidence type="ECO:0000313" key="2">
    <source>
        <dbReference type="EMBL" id="AJE48949.1"/>
    </source>
</evidence>
<sequence>MDTDLFLVLGTAICVLALPTLASAYSDGRPPRAAGVMVMIGGILLILAVSRHPGGYAVSDIPEALTRVIGRYF</sequence>
<keyword evidence="3" id="KW-1185">Reference proteome</keyword>
<feature type="transmembrane region" description="Helical" evidence="1">
    <location>
        <begin position="34"/>
        <end position="50"/>
    </location>
</feature>
<dbReference type="KEGG" id="cid:P73_4234"/>
<keyword evidence="1" id="KW-1133">Transmembrane helix</keyword>
<name>A0A0B5E0Y5_9RHOB</name>
<dbReference type="Proteomes" id="UP000031521">
    <property type="component" value="Chromosome"/>
</dbReference>
<dbReference type="STRING" id="1208324.P73_4234"/>
<dbReference type="AlphaFoldDB" id="A0A0B5E0Y5"/>
<dbReference type="RefSeq" id="WP_043871134.1">
    <property type="nucleotide sequence ID" value="NZ_CP004393.1"/>
</dbReference>
<protein>
    <recommendedName>
        <fullName evidence="4">50S ribosomal protein L35</fullName>
    </recommendedName>
</protein>
<evidence type="ECO:0000313" key="3">
    <source>
        <dbReference type="Proteomes" id="UP000031521"/>
    </source>
</evidence>
<dbReference type="OrthoDB" id="7875801at2"/>
<dbReference type="EMBL" id="CP004393">
    <property type="protein sequence ID" value="AJE48949.1"/>
    <property type="molecule type" value="Genomic_DNA"/>
</dbReference>
<reference evidence="2 3" key="1">
    <citation type="journal article" date="2014" name="Int. J. Syst. Evol. Microbiol.">
        <title>Celeribacter indicus sp. nov., a polycyclic aromatic hydrocarbon-degrading bacterium from deep-sea sediment and reclassification of Huaishuia halophila as Celeribacter halophilus comb. nov.</title>
        <authorList>
            <person name="Lai Q."/>
            <person name="Cao J."/>
            <person name="Yuan J."/>
            <person name="Li F."/>
            <person name="Shao Z."/>
        </authorList>
    </citation>
    <scope>NUCLEOTIDE SEQUENCE [LARGE SCALE GENOMIC DNA]</scope>
    <source>
        <strain evidence="2">P73</strain>
    </source>
</reference>
<organism evidence="2 3">
    <name type="scientific">Celeribacter indicus</name>
    <dbReference type="NCBI Taxonomy" id="1208324"/>
    <lineage>
        <taxon>Bacteria</taxon>
        <taxon>Pseudomonadati</taxon>
        <taxon>Pseudomonadota</taxon>
        <taxon>Alphaproteobacteria</taxon>
        <taxon>Rhodobacterales</taxon>
        <taxon>Roseobacteraceae</taxon>
        <taxon>Celeribacter</taxon>
    </lineage>
</organism>
<accession>A0A0B5E0Y5</accession>
<keyword evidence="1" id="KW-0812">Transmembrane</keyword>
<gene>
    <name evidence="2" type="ORF">P73_4234</name>
</gene>
<evidence type="ECO:0000256" key="1">
    <source>
        <dbReference type="SAM" id="Phobius"/>
    </source>
</evidence>
<proteinExistence type="predicted"/>
<dbReference type="HOGENOM" id="CLU_196825_1_0_5"/>
<keyword evidence="1" id="KW-0472">Membrane</keyword>
<evidence type="ECO:0008006" key="4">
    <source>
        <dbReference type="Google" id="ProtNLM"/>
    </source>
</evidence>